<dbReference type="Gene3D" id="3.90.1210.10">
    <property type="entry name" value="Antifreeze-like/N-acetylneuraminic acid synthase C-terminal domain"/>
    <property type="match status" value="1"/>
</dbReference>
<dbReference type="Pfam" id="PF08666">
    <property type="entry name" value="SAF"/>
    <property type="match status" value="1"/>
</dbReference>
<gene>
    <name evidence="2" type="primary">legI</name>
    <name evidence="2" type="ORF">CAV_1241</name>
</gene>
<keyword evidence="3" id="KW-1185">Reference proteome</keyword>
<feature type="domain" description="AFP-like" evidence="1">
    <location>
        <begin position="282"/>
        <end position="332"/>
    </location>
</feature>
<protein>
    <submittedName>
        <fullName evidence="2">Legionaminic acid synthase</fullName>
        <ecNumber evidence="2">2.5.1.101</ecNumber>
    </submittedName>
</protein>
<name>A0A222MY14_9BACT</name>
<proteinExistence type="predicted"/>
<dbReference type="OrthoDB" id="9781701at2"/>
<dbReference type="PANTHER" id="PTHR42966:SF1">
    <property type="entry name" value="SIALIC ACID SYNTHASE"/>
    <property type="match status" value="1"/>
</dbReference>
<dbReference type="Gene3D" id="3.20.20.70">
    <property type="entry name" value="Aldolase class I"/>
    <property type="match status" value="1"/>
</dbReference>
<evidence type="ECO:0000313" key="3">
    <source>
        <dbReference type="Proteomes" id="UP000201169"/>
    </source>
</evidence>
<dbReference type="InterPro" id="IPR020007">
    <property type="entry name" value="NeuB/NeuA"/>
</dbReference>
<dbReference type="AlphaFoldDB" id="A0A222MY14"/>
<dbReference type="InterPro" id="IPR013974">
    <property type="entry name" value="SAF"/>
</dbReference>
<organism evidence="2 3">
    <name type="scientific">Campylobacter avium LMG 24591</name>
    <dbReference type="NCBI Taxonomy" id="522484"/>
    <lineage>
        <taxon>Bacteria</taxon>
        <taxon>Pseudomonadati</taxon>
        <taxon>Campylobacterota</taxon>
        <taxon>Epsilonproteobacteria</taxon>
        <taxon>Campylobacterales</taxon>
        <taxon>Campylobacteraceae</taxon>
        <taxon>Campylobacter</taxon>
    </lineage>
</organism>
<dbReference type="InterPro" id="IPR036732">
    <property type="entry name" value="AFP_Neu5c_C_sf"/>
</dbReference>
<dbReference type="InterPro" id="IPR013785">
    <property type="entry name" value="Aldolase_TIM"/>
</dbReference>
<dbReference type="GO" id="GO:0016051">
    <property type="term" value="P:carbohydrate biosynthetic process"/>
    <property type="evidence" value="ECO:0007669"/>
    <property type="project" value="InterPro"/>
</dbReference>
<dbReference type="CDD" id="cd11615">
    <property type="entry name" value="SAF_NeuB_like"/>
    <property type="match status" value="1"/>
</dbReference>
<dbReference type="InterPro" id="IPR013132">
    <property type="entry name" value="PseI/NeuA/B-like_N"/>
</dbReference>
<dbReference type="Proteomes" id="UP000201169">
    <property type="component" value="Chromosome"/>
</dbReference>
<keyword evidence="2" id="KW-0808">Transferase</keyword>
<dbReference type="PANTHER" id="PTHR42966">
    <property type="entry name" value="N-ACETYLNEURAMINATE SYNTHASE"/>
    <property type="match status" value="1"/>
</dbReference>
<sequence>MKKITIIAEAGVNHNGDLNLAKKLVQEAAYAGADYVKFQSFDTEDIVTKDAKQASYQEKNTKTKQSQYDMLKKLELDKKAHIELIKECEKCGINFLSTAFDLKNIELLNELGLEIFKIPSGEITNLPYLKAIAKLNKKVFMSTGMSNLAQIQEALDILYKYGTKRKNITLLHCNTQYPTPFKDANLKAMLTLKEAFKLDVGYSDHTQGISVALGAAALGALVIEKHFTLDKSMQGPDHKASLEPCELRAMIKGIREIEMALGDGIKRINKSEKENAKIARKSLVALKDIKKGEILSEENLGTKRPANGISAIRYDEYIGKKALKNYKKDEFI</sequence>
<dbReference type="SUPFAM" id="SSF51569">
    <property type="entry name" value="Aldolase"/>
    <property type="match status" value="1"/>
</dbReference>
<dbReference type="KEGG" id="cavi:CAV_1241"/>
<dbReference type="PROSITE" id="PS50844">
    <property type="entry name" value="AFP_LIKE"/>
    <property type="match status" value="1"/>
</dbReference>
<evidence type="ECO:0000313" key="2">
    <source>
        <dbReference type="EMBL" id="ASQ30867.1"/>
    </source>
</evidence>
<dbReference type="SUPFAM" id="SSF51269">
    <property type="entry name" value="AFP III-like domain"/>
    <property type="match status" value="1"/>
</dbReference>
<dbReference type="NCBIfam" id="TIGR03569">
    <property type="entry name" value="NeuB_NnaB"/>
    <property type="match status" value="1"/>
</dbReference>
<dbReference type="InterPro" id="IPR057736">
    <property type="entry name" value="SAF_PseI/NeuA/NeuB"/>
</dbReference>
<dbReference type="RefSeq" id="WP_094325666.1">
    <property type="nucleotide sequence ID" value="NZ_CP022347.1"/>
</dbReference>
<dbReference type="GO" id="GO:0047444">
    <property type="term" value="F:N-acylneuraminate-9-phosphate synthase activity"/>
    <property type="evidence" value="ECO:0007669"/>
    <property type="project" value="TreeGrafter"/>
</dbReference>
<dbReference type="InterPro" id="IPR006190">
    <property type="entry name" value="SAF_AFP_Neu5Ac"/>
</dbReference>
<dbReference type="EC" id="2.5.1.101" evidence="2"/>
<evidence type="ECO:0000259" key="1">
    <source>
        <dbReference type="PROSITE" id="PS50844"/>
    </source>
</evidence>
<dbReference type="EMBL" id="CP022347">
    <property type="protein sequence ID" value="ASQ30867.1"/>
    <property type="molecule type" value="Genomic_DNA"/>
</dbReference>
<dbReference type="Pfam" id="PF03102">
    <property type="entry name" value="NeuB"/>
    <property type="match status" value="1"/>
</dbReference>
<accession>A0A222MY14</accession>
<reference evidence="2 3" key="1">
    <citation type="submission" date="2017-07" db="EMBL/GenBank/DDBJ databases">
        <title>Analysis of two Campylobacter avium genomes and identification of a novel hippuricase gene.</title>
        <authorList>
            <person name="Miller W.G."/>
            <person name="Chapman M.H."/>
            <person name="Yee E."/>
            <person name="Revez J."/>
            <person name="Bono J.L."/>
            <person name="Rossi M."/>
        </authorList>
    </citation>
    <scope>NUCLEOTIDE SEQUENCE [LARGE SCALE GENOMIC DNA]</scope>
    <source>
        <strain evidence="2 3">LMG 24591</strain>
    </source>
</reference>
<dbReference type="InterPro" id="IPR051690">
    <property type="entry name" value="PseI-like"/>
</dbReference>